<accession>A0A517R9M6</accession>
<dbReference type="KEGG" id="gaz:Pan241w_06250"/>
<name>A0A517R9M6_9PLAN</name>
<dbReference type="Proteomes" id="UP000317171">
    <property type="component" value="Chromosome"/>
</dbReference>
<dbReference type="RefSeq" id="WP_145210746.1">
    <property type="nucleotide sequence ID" value="NZ_CP036269.1"/>
</dbReference>
<dbReference type="OrthoDB" id="291546at2"/>
<reference evidence="1 2" key="1">
    <citation type="submission" date="2019-02" db="EMBL/GenBank/DDBJ databases">
        <title>Deep-cultivation of Planctomycetes and their phenomic and genomic characterization uncovers novel biology.</title>
        <authorList>
            <person name="Wiegand S."/>
            <person name="Jogler M."/>
            <person name="Boedeker C."/>
            <person name="Pinto D."/>
            <person name="Vollmers J."/>
            <person name="Rivas-Marin E."/>
            <person name="Kohn T."/>
            <person name="Peeters S.H."/>
            <person name="Heuer A."/>
            <person name="Rast P."/>
            <person name="Oberbeckmann S."/>
            <person name="Bunk B."/>
            <person name="Jeske O."/>
            <person name="Meyerdierks A."/>
            <person name="Storesund J.E."/>
            <person name="Kallscheuer N."/>
            <person name="Luecker S."/>
            <person name="Lage O.M."/>
            <person name="Pohl T."/>
            <person name="Merkel B.J."/>
            <person name="Hornburger P."/>
            <person name="Mueller R.-W."/>
            <person name="Bruemmer F."/>
            <person name="Labrenz M."/>
            <person name="Spormann A.M."/>
            <person name="Op den Camp H."/>
            <person name="Overmann J."/>
            <person name="Amann R."/>
            <person name="Jetten M.S.M."/>
            <person name="Mascher T."/>
            <person name="Medema M.H."/>
            <person name="Devos D.P."/>
            <person name="Kaster A.-K."/>
            <person name="Ovreas L."/>
            <person name="Rohde M."/>
            <person name="Galperin M.Y."/>
            <person name="Jogler C."/>
        </authorList>
    </citation>
    <scope>NUCLEOTIDE SEQUENCE [LARGE SCALE GENOMIC DNA]</scope>
    <source>
        <strain evidence="1 2">Pan241w</strain>
    </source>
</reference>
<dbReference type="EMBL" id="CP036269">
    <property type="protein sequence ID" value="QDT40568.1"/>
    <property type="molecule type" value="Genomic_DNA"/>
</dbReference>
<organism evidence="1 2">
    <name type="scientific">Gimesia alba</name>
    <dbReference type="NCBI Taxonomy" id="2527973"/>
    <lineage>
        <taxon>Bacteria</taxon>
        <taxon>Pseudomonadati</taxon>
        <taxon>Planctomycetota</taxon>
        <taxon>Planctomycetia</taxon>
        <taxon>Planctomycetales</taxon>
        <taxon>Planctomycetaceae</taxon>
        <taxon>Gimesia</taxon>
    </lineage>
</organism>
<gene>
    <name evidence="1" type="ORF">Pan241w_06250</name>
</gene>
<sequence>METQTRIMFWHRKKLILAVCGLTSVWLVMVVNAEDKHRKKKQNVQAPSAVAPSIKRSAKVIKTISFPALTKHELKIQEALNTETECEFSETPLSKAMELLAERHGIQILIMSHSLGEEGLTVDEPVSLKVKGISLKNALGLMLEPNELTYVVDQDVLKITTRIYAEDELEYQLRVYPVGDFDNTLKDKCDNALRGYAELTDAIQTTILEYDDSISLVSSSQSLVINASYHNHIKIVEFLTQLRLARQGQEALSEDKK</sequence>
<protein>
    <submittedName>
        <fullName evidence="1">Uncharacterized protein</fullName>
    </submittedName>
</protein>
<proteinExistence type="predicted"/>
<evidence type="ECO:0000313" key="2">
    <source>
        <dbReference type="Proteomes" id="UP000317171"/>
    </source>
</evidence>
<keyword evidence="2" id="KW-1185">Reference proteome</keyword>
<dbReference type="AlphaFoldDB" id="A0A517R9M6"/>
<evidence type="ECO:0000313" key="1">
    <source>
        <dbReference type="EMBL" id="QDT40568.1"/>
    </source>
</evidence>